<evidence type="ECO:0000256" key="4">
    <source>
        <dbReference type="RuleBase" id="RU361161"/>
    </source>
</evidence>
<keyword evidence="2 4" id="KW-0378">Hydrolase</keyword>
<comment type="similarity">
    <text evidence="1 4">Belongs to the glycosyl hydrolase 3 family.</text>
</comment>
<dbReference type="GO" id="GO:0005975">
    <property type="term" value="P:carbohydrate metabolic process"/>
    <property type="evidence" value="ECO:0007669"/>
    <property type="project" value="InterPro"/>
</dbReference>
<proteinExistence type="inferred from homology"/>
<gene>
    <name evidence="6" type="ORF">HHT355_2596</name>
</gene>
<evidence type="ECO:0000313" key="6">
    <source>
        <dbReference type="EMBL" id="CRZ35779.1"/>
    </source>
</evidence>
<sequence length="885" mass="98551">MKKYKALKNHEMSLMEKEHMEIVRKMAAECMVLLENDGVLPLTVSGGNIALYGNGARRTVKGGTGSGDVNSRTVINIEHGLEKAGFNITTKSWLDNFDKIVASAKEAYLKELDKLSESTGISATMLSMFDYPFREPQVPLITKEDVDKSDTDTAIYVIGRISGEGKDRCCQEGDYLLYANEIENIKFISEKYKKCIVLLNTGGVIDTKALKSIRGINAIMYVGQAGNITGLAVADALLGITAPSGKLADTWALDYWDYPSSKSFSLNDDNDDDEYYTEGIYVGYRYFDTFNVTPSYCFGYGKSYTEFEIKTIDITADSDVISLTVKVTNTGNRYSGKEVVQVYYSAPKGDIEKPYQELAAFAKTKLLAPGESQVLVIEYKLTSMASYSEKKAAWIMEAGEYLIRVGNSSRNTRVEGVIVINRDLIISKHENLFRSDLPFEISSKGKQPYSYPTQEHEKKSAKRIIVDVTNINTEKIVYKREKPIYCNKSNDRKFTMDDVMAGNISLEDLVAQLTVEEMANLCVGSKRGEKEEQSIIGNASNIVPGAAGDTTSLLSSDRKIPNMIMADGPAGLRLNPHFITDADGNLLSGGEVFGEFRLESESNEEISDDAVHYYQYCTALPVASLLASSWDMDLIEKAGDLVGKEMLQFGVTLWLAPGMNIHRNPLCGRNFEYYSEDPLFTGMCASAITKGVQKHPGIGTTIKHFAANNQENNRFYSNSHVSERALREIYLKGFEIAVKTSQPMAVMSSYNLLNGVHTANSYELLTSLLRDEWGFKGLVMTDWFATHNTDFLTGKKERKYPASSSPLCIKAGNDLIMPGGQKDVDEIIRAVYKEEGEGTYKITLEELQYCALNILRIILQSSCYENAKPYIEQFGELPWVIRVNN</sequence>
<evidence type="ECO:0000313" key="7">
    <source>
        <dbReference type="Proteomes" id="UP000236497"/>
    </source>
</evidence>
<protein>
    <recommendedName>
        <fullName evidence="5">Fibronectin type III-like domain-containing protein</fullName>
    </recommendedName>
</protein>
<dbReference type="InterPro" id="IPR019800">
    <property type="entry name" value="Glyco_hydro_3_AS"/>
</dbReference>
<dbReference type="RefSeq" id="WP_103203847.1">
    <property type="nucleotide sequence ID" value="NZ_CVTD020000028.1"/>
</dbReference>
<dbReference type="SUPFAM" id="SSF52279">
    <property type="entry name" value="Beta-D-glucan exohydrolase, C-terminal domain"/>
    <property type="match status" value="1"/>
</dbReference>
<organism evidence="6 7">
    <name type="scientific">Herbinix hemicellulosilytica</name>
    <dbReference type="NCBI Taxonomy" id="1564487"/>
    <lineage>
        <taxon>Bacteria</taxon>
        <taxon>Bacillati</taxon>
        <taxon>Bacillota</taxon>
        <taxon>Clostridia</taxon>
        <taxon>Lachnospirales</taxon>
        <taxon>Lachnospiraceae</taxon>
        <taxon>Herbinix</taxon>
    </lineage>
</organism>
<dbReference type="GO" id="GO:0004553">
    <property type="term" value="F:hydrolase activity, hydrolyzing O-glycosyl compounds"/>
    <property type="evidence" value="ECO:0007669"/>
    <property type="project" value="InterPro"/>
</dbReference>
<reference evidence="6 7" key="1">
    <citation type="submission" date="2015-06" db="EMBL/GenBank/DDBJ databases">
        <authorList>
            <person name="Wibberg Daniel"/>
        </authorList>
    </citation>
    <scope>NUCLEOTIDE SEQUENCE [LARGE SCALE GENOMIC DNA]</scope>
    <source>
        <strain evidence="6 7">T3/55T</strain>
    </source>
</reference>
<dbReference type="Pfam" id="PF14310">
    <property type="entry name" value="Fn3-like"/>
    <property type="match status" value="1"/>
</dbReference>
<dbReference type="EMBL" id="CVTD020000028">
    <property type="protein sequence ID" value="CRZ35779.1"/>
    <property type="molecule type" value="Genomic_DNA"/>
</dbReference>
<keyword evidence="7" id="KW-1185">Reference proteome</keyword>
<feature type="domain" description="Fibronectin type III-like" evidence="5">
    <location>
        <begin position="338"/>
        <end position="409"/>
    </location>
</feature>
<evidence type="ECO:0000259" key="5">
    <source>
        <dbReference type="SMART" id="SM01217"/>
    </source>
</evidence>
<dbReference type="InterPro" id="IPR001764">
    <property type="entry name" value="Glyco_hydro_3_N"/>
</dbReference>
<dbReference type="InterPro" id="IPR036962">
    <property type="entry name" value="Glyco_hydro_3_N_sf"/>
</dbReference>
<dbReference type="PRINTS" id="PR00133">
    <property type="entry name" value="GLHYDRLASE3"/>
</dbReference>
<dbReference type="OrthoDB" id="98455at2"/>
<dbReference type="Proteomes" id="UP000236497">
    <property type="component" value="Unassembled WGS sequence"/>
</dbReference>
<dbReference type="PANTHER" id="PTHR42715">
    <property type="entry name" value="BETA-GLUCOSIDASE"/>
    <property type="match status" value="1"/>
</dbReference>
<evidence type="ECO:0000256" key="2">
    <source>
        <dbReference type="ARBA" id="ARBA00022801"/>
    </source>
</evidence>
<name>A0A0H5SJU0_HERHM</name>
<dbReference type="Gene3D" id="2.60.40.10">
    <property type="entry name" value="Immunoglobulins"/>
    <property type="match status" value="1"/>
</dbReference>
<evidence type="ECO:0000256" key="3">
    <source>
        <dbReference type="ARBA" id="ARBA00023277"/>
    </source>
</evidence>
<keyword evidence="4" id="KW-0326">Glycosidase</keyword>
<dbReference type="Pfam" id="PF00933">
    <property type="entry name" value="Glyco_hydro_3"/>
    <property type="match status" value="1"/>
</dbReference>
<evidence type="ECO:0000256" key="1">
    <source>
        <dbReference type="ARBA" id="ARBA00005336"/>
    </source>
</evidence>
<dbReference type="Gene3D" id="3.20.20.300">
    <property type="entry name" value="Glycoside hydrolase, family 3, N-terminal domain"/>
    <property type="match status" value="1"/>
</dbReference>
<dbReference type="Gene3D" id="3.40.50.1700">
    <property type="entry name" value="Glycoside hydrolase family 3 C-terminal domain"/>
    <property type="match status" value="1"/>
</dbReference>
<dbReference type="InterPro" id="IPR036881">
    <property type="entry name" value="Glyco_hydro_3_C_sf"/>
</dbReference>
<accession>A0A0H5SJU0</accession>
<dbReference type="InterPro" id="IPR002772">
    <property type="entry name" value="Glyco_hydro_3_C"/>
</dbReference>
<keyword evidence="3" id="KW-0119">Carbohydrate metabolism</keyword>
<dbReference type="InterPro" id="IPR050288">
    <property type="entry name" value="Cellulose_deg_GH3"/>
</dbReference>
<dbReference type="PANTHER" id="PTHR42715:SF10">
    <property type="entry name" value="BETA-GLUCOSIDASE"/>
    <property type="match status" value="1"/>
</dbReference>
<dbReference type="InterPro" id="IPR026891">
    <property type="entry name" value="Fn3-like"/>
</dbReference>
<dbReference type="Pfam" id="PF01915">
    <property type="entry name" value="Glyco_hydro_3_C"/>
    <property type="match status" value="1"/>
</dbReference>
<dbReference type="AlphaFoldDB" id="A0A0H5SJU0"/>
<dbReference type="InterPro" id="IPR013783">
    <property type="entry name" value="Ig-like_fold"/>
</dbReference>
<dbReference type="InterPro" id="IPR017853">
    <property type="entry name" value="GH"/>
</dbReference>
<dbReference type="SMART" id="SM01217">
    <property type="entry name" value="Fn3_like"/>
    <property type="match status" value="1"/>
</dbReference>
<dbReference type="SUPFAM" id="SSF51445">
    <property type="entry name" value="(Trans)glycosidases"/>
    <property type="match status" value="1"/>
</dbReference>
<dbReference type="PROSITE" id="PS00775">
    <property type="entry name" value="GLYCOSYL_HYDROL_F3"/>
    <property type="match status" value="1"/>
</dbReference>